<protein>
    <recommendedName>
        <fullName evidence="8">Rhodopsin domain-containing protein</fullName>
    </recommendedName>
</protein>
<evidence type="ECO:0000256" key="3">
    <source>
        <dbReference type="ARBA" id="ARBA00022989"/>
    </source>
</evidence>
<feature type="domain" description="Rhodopsin" evidence="8">
    <location>
        <begin position="36"/>
        <end position="270"/>
    </location>
</feature>
<dbReference type="EMBL" id="MU853809">
    <property type="protein sequence ID" value="KAK3939575.1"/>
    <property type="molecule type" value="Genomic_DNA"/>
</dbReference>
<evidence type="ECO:0000259" key="8">
    <source>
        <dbReference type="Pfam" id="PF20684"/>
    </source>
</evidence>
<evidence type="ECO:0000256" key="2">
    <source>
        <dbReference type="ARBA" id="ARBA00022692"/>
    </source>
</evidence>
<sequence>MGWTYNTVDPDAPTIGPQITGVAVALTLISLVSVCLRMYVRLFMIRAAGTDDWIIVYSWFASAGFAIVTILQTKWGLGLKRIQDLPPEDVYNFGILQYIGAPFYITSILGFKLSLLFTYLRFVPKGTYQHIIWGIITACSMFHLAFLLVQINLCQPAAKQWDPTITWGSCLPGVPVYTSMASITIIFDLTVMLVPFPVLLKSQIQTRKKLVLLGLFGLGLFITVIQIIRIQTVKQLANYIDSAPLILWSTVENNLGIIVANVPTLAPLIKYYNERSRRGGTSTNGPASRRTGNGLGGNGYVHSRGTDVGSRHAMQNWKNKRDGLQPLDSGNHDDDVTLQNDGGSVEGHVSKGESKNNSTEFILEQPAAGTIVKKTEVTITRL</sequence>
<organism evidence="9 10">
    <name type="scientific">Diplogelasinospora grovesii</name>
    <dbReference type="NCBI Taxonomy" id="303347"/>
    <lineage>
        <taxon>Eukaryota</taxon>
        <taxon>Fungi</taxon>
        <taxon>Dikarya</taxon>
        <taxon>Ascomycota</taxon>
        <taxon>Pezizomycotina</taxon>
        <taxon>Sordariomycetes</taxon>
        <taxon>Sordariomycetidae</taxon>
        <taxon>Sordariales</taxon>
        <taxon>Diplogelasinosporaceae</taxon>
        <taxon>Diplogelasinospora</taxon>
    </lineage>
</organism>
<feature type="transmembrane region" description="Helical" evidence="7">
    <location>
        <begin position="176"/>
        <end position="198"/>
    </location>
</feature>
<evidence type="ECO:0000313" key="9">
    <source>
        <dbReference type="EMBL" id="KAK3939575.1"/>
    </source>
</evidence>
<feature type="transmembrane region" description="Helical" evidence="7">
    <location>
        <begin position="210"/>
        <end position="228"/>
    </location>
</feature>
<feature type="transmembrane region" description="Helical" evidence="7">
    <location>
        <begin position="95"/>
        <end position="119"/>
    </location>
</feature>
<evidence type="ECO:0000256" key="4">
    <source>
        <dbReference type="ARBA" id="ARBA00023136"/>
    </source>
</evidence>
<feature type="transmembrane region" description="Helical" evidence="7">
    <location>
        <begin position="20"/>
        <end position="40"/>
    </location>
</feature>
<gene>
    <name evidence="9" type="ORF">QBC46DRAFT_143905</name>
</gene>
<feature type="transmembrane region" description="Helical" evidence="7">
    <location>
        <begin position="52"/>
        <end position="75"/>
    </location>
</feature>
<dbReference type="PANTHER" id="PTHR33048">
    <property type="entry name" value="PTH11-LIKE INTEGRAL MEMBRANE PROTEIN (AFU_ORTHOLOGUE AFUA_5G11245)"/>
    <property type="match status" value="1"/>
</dbReference>
<evidence type="ECO:0000313" key="10">
    <source>
        <dbReference type="Proteomes" id="UP001303473"/>
    </source>
</evidence>
<name>A0AAN6S3Y8_9PEZI</name>
<keyword evidence="3 7" id="KW-1133">Transmembrane helix</keyword>
<accession>A0AAN6S3Y8</accession>
<comment type="caution">
    <text evidence="9">The sequence shown here is derived from an EMBL/GenBank/DDBJ whole genome shotgun (WGS) entry which is preliminary data.</text>
</comment>
<feature type="region of interest" description="Disordered" evidence="6">
    <location>
        <begin position="321"/>
        <end position="357"/>
    </location>
</feature>
<dbReference type="Pfam" id="PF20684">
    <property type="entry name" value="Fung_rhodopsin"/>
    <property type="match status" value="1"/>
</dbReference>
<comment type="subcellular location">
    <subcellularLocation>
        <location evidence="1">Membrane</location>
        <topology evidence="1">Multi-pass membrane protein</topology>
    </subcellularLocation>
</comment>
<dbReference type="AlphaFoldDB" id="A0AAN6S3Y8"/>
<feature type="transmembrane region" description="Helical" evidence="7">
    <location>
        <begin position="131"/>
        <end position="153"/>
    </location>
</feature>
<dbReference type="PANTHER" id="PTHR33048:SF64">
    <property type="entry name" value="INTEGRAL MEMBRANE PROTEIN"/>
    <property type="match status" value="1"/>
</dbReference>
<keyword evidence="4 7" id="KW-0472">Membrane</keyword>
<evidence type="ECO:0000256" key="6">
    <source>
        <dbReference type="SAM" id="MobiDB-lite"/>
    </source>
</evidence>
<keyword evidence="2 7" id="KW-0812">Transmembrane</keyword>
<dbReference type="GO" id="GO:0016020">
    <property type="term" value="C:membrane"/>
    <property type="evidence" value="ECO:0007669"/>
    <property type="project" value="UniProtKB-SubCell"/>
</dbReference>
<proteinExistence type="inferred from homology"/>
<dbReference type="Proteomes" id="UP001303473">
    <property type="component" value="Unassembled WGS sequence"/>
</dbReference>
<dbReference type="InterPro" id="IPR052337">
    <property type="entry name" value="SAT4-like"/>
</dbReference>
<evidence type="ECO:0000256" key="1">
    <source>
        <dbReference type="ARBA" id="ARBA00004141"/>
    </source>
</evidence>
<feature type="region of interest" description="Disordered" evidence="6">
    <location>
        <begin position="276"/>
        <end position="300"/>
    </location>
</feature>
<dbReference type="InterPro" id="IPR049326">
    <property type="entry name" value="Rhodopsin_dom_fungi"/>
</dbReference>
<comment type="similarity">
    <text evidence="5">Belongs to the SAT4 family.</text>
</comment>
<reference evidence="10" key="1">
    <citation type="journal article" date="2023" name="Mol. Phylogenet. Evol.">
        <title>Genome-scale phylogeny and comparative genomics of the fungal order Sordariales.</title>
        <authorList>
            <person name="Hensen N."/>
            <person name="Bonometti L."/>
            <person name="Westerberg I."/>
            <person name="Brannstrom I.O."/>
            <person name="Guillou S."/>
            <person name="Cros-Aarteil S."/>
            <person name="Calhoun S."/>
            <person name="Haridas S."/>
            <person name="Kuo A."/>
            <person name="Mondo S."/>
            <person name="Pangilinan J."/>
            <person name="Riley R."/>
            <person name="LaButti K."/>
            <person name="Andreopoulos B."/>
            <person name="Lipzen A."/>
            <person name="Chen C."/>
            <person name="Yan M."/>
            <person name="Daum C."/>
            <person name="Ng V."/>
            <person name="Clum A."/>
            <person name="Steindorff A."/>
            <person name="Ohm R.A."/>
            <person name="Martin F."/>
            <person name="Silar P."/>
            <person name="Natvig D.O."/>
            <person name="Lalanne C."/>
            <person name="Gautier V."/>
            <person name="Ament-Velasquez S.L."/>
            <person name="Kruys A."/>
            <person name="Hutchinson M.I."/>
            <person name="Powell A.J."/>
            <person name="Barry K."/>
            <person name="Miller A.N."/>
            <person name="Grigoriev I.V."/>
            <person name="Debuchy R."/>
            <person name="Gladieux P."/>
            <person name="Hiltunen Thoren M."/>
            <person name="Johannesson H."/>
        </authorList>
    </citation>
    <scope>NUCLEOTIDE SEQUENCE [LARGE SCALE GENOMIC DNA]</scope>
    <source>
        <strain evidence="10">CBS 340.73</strain>
    </source>
</reference>
<evidence type="ECO:0000256" key="5">
    <source>
        <dbReference type="ARBA" id="ARBA00038359"/>
    </source>
</evidence>
<evidence type="ECO:0000256" key="7">
    <source>
        <dbReference type="SAM" id="Phobius"/>
    </source>
</evidence>
<keyword evidence="10" id="KW-1185">Reference proteome</keyword>